<dbReference type="InterPro" id="IPR046341">
    <property type="entry name" value="SET_dom_sf"/>
</dbReference>
<dbReference type="GO" id="GO:0016279">
    <property type="term" value="F:protein-lysine N-methyltransferase activity"/>
    <property type="evidence" value="ECO:0007669"/>
    <property type="project" value="TreeGrafter"/>
</dbReference>
<gene>
    <name evidence="2" type="ORF">CDEB00056_LOCUS4141</name>
</gene>
<dbReference type="PANTHER" id="PTHR13271">
    <property type="entry name" value="UNCHARACTERIZED PUTATIVE METHYLTRANSFERASE"/>
    <property type="match status" value="1"/>
</dbReference>
<evidence type="ECO:0000313" key="2">
    <source>
        <dbReference type="EMBL" id="CAE0459300.1"/>
    </source>
</evidence>
<evidence type="ECO:0000259" key="1">
    <source>
        <dbReference type="PROSITE" id="PS50280"/>
    </source>
</evidence>
<name>A0A7S3PY28_9STRA</name>
<dbReference type="Gene3D" id="3.90.1410.10">
    <property type="entry name" value="set domain protein methyltransferase, domain 1"/>
    <property type="match status" value="1"/>
</dbReference>
<feature type="domain" description="SET" evidence="1">
    <location>
        <begin position="49"/>
        <end position="307"/>
    </location>
</feature>
<dbReference type="SUPFAM" id="SSF82199">
    <property type="entry name" value="SET domain"/>
    <property type="match status" value="1"/>
</dbReference>
<sequence length="352" mass="39410">MVPFLGVISTALLALQSPEIRRPKSATSAEYSQLLSWLDGTFPSSFVNPSVEIQTSERGGHGMFATDDIKEGSMLFSIPREACITSTTVLDDEACGKSFQTLIDKAGPGAFTVSLAGYLSKEYMRYLEGDDDVLFGPYLATLPWKRNINGQEHVLFWTNDEIETKLSSSLCYREANDLKSEVKVARKILNSIIGIEVLKARGEWEEEKPLIPFLEFTKPPPAALKDPVSGLGRAVTGAFAILLSRAFDDEFDKLIVAEDAERLIPILDMLNHDNDPSITYKTNEEGVVEVKARRDISTGEEIYNRYREEEEMNMPYHRFFTRFGFVPGSTTDDVMALLADKSSVFFAKRKEI</sequence>
<dbReference type="Pfam" id="PF00856">
    <property type="entry name" value="SET"/>
    <property type="match status" value="1"/>
</dbReference>
<dbReference type="CDD" id="cd10527">
    <property type="entry name" value="SET_LSMT"/>
    <property type="match status" value="1"/>
</dbReference>
<reference evidence="2" key="1">
    <citation type="submission" date="2021-01" db="EMBL/GenBank/DDBJ databases">
        <authorList>
            <person name="Corre E."/>
            <person name="Pelletier E."/>
            <person name="Niang G."/>
            <person name="Scheremetjew M."/>
            <person name="Finn R."/>
            <person name="Kale V."/>
            <person name="Holt S."/>
            <person name="Cochrane G."/>
            <person name="Meng A."/>
            <person name="Brown T."/>
            <person name="Cohen L."/>
        </authorList>
    </citation>
    <scope>NUCLEOTIDE SEQUENCE</scope>
    <source>
        <strain evidence="2">MM31A-1</strain>
    </source>
</reference>
<organism evidence="2">
    <name type="scientific">Chaetoceros debilis</name>
    <dbReference type="NCBI Taxonomy" id="122233"/>
    <lineage>
        <taxon>Eukaryota</taxon>
        <taxon>Sar</taxon>
        <taxon>Stramenopiles</taxon>
        <taxon>Ochrophyta</taxon>
        <taxon>Bacillariophyta</taxon>
        <taxon>Coscinodiscophyceae</taxon>
        <taxon>Chaetocerotophycidae</taxon>
        <taxon>Chaetocerotales</taxon>
        <taxon>Chaetocerotaceae</taxon>
        <taxon>Chaetoceros</taxon>
    </lineage>
</organism>
<dbReference type="AlphaFoldDB" id="A0A7S3PY28"/>
<dbReference type="InterPro" id="IPR050600">
    <property type="entry name" value="SETD3_SETD6_MTase"/>
</dbReference>
<accession>A0A7S3PY28</accession>
<dbReference type="PROSITE" id="PS50280">
    <property type="entry name" value="SET"/>
    <property type="match status" value="1"/>
</dbReference>
<dbReference type="InterPro" id="IPR001214">
    <property type="entry name" value="SET_dom"/>
</dbReference>
<dbReference type="EMBL" id="HBIO01005779">
    <property type="protein sequence ID" value="CAE0459300.1"/>
    <property type="molecule type" value="Transcribed_RNA"/>
</dbReference>
<proteinExistence type="predicted"/>
<protein>
    <recommendedName>
        <fullName evidence="1">SET domain-containing protein</fullName>
    </recommendedName>
</protein>